<reference evidence="3 4" key="1">
    <citation type="journal article" date="2016" name="Genome Biol. Evol.">
        <title>Divergent and convergent evolution of fungal pathogenicity.</title>
        <authorList>
            <person name="Shang Y."/>
            <person name="Xiao G."/>
            <person name="Zheng P."/>
            <person name="Cen K."/>
            <person name="Zhan S."/>
            <person name="Wang C."/>
        </authorList>
    </citation>
    <scope>NUCLEOTIDE SEQUENCE [LARGE SCALE GENOMIC DNA]</scope>
    <source>
        <strain evidence="3 4">RCEF 4871</strain>
    </source>
</reference>
<evidence type="ECO:0000256" key="2">
    <source>
        <dbReference type="SAM" id="MobiDB-lite"/>
    </source>
</evidence>
<dbReference type="AlphaFoldDB" id="A0A166ZE81"/>
<dbReference type="OMA" id="WRWQCDV"/>
<dbReference type="EMBL" id="AZHC01000028">
    <property type="protein sequence ID" value="OAA37828.1"/>
    <property type="molecule type" value="Genomic_DNA"/>
</dbReference>
<feature type="coiled-coil region" evidence="1">
    <location>
        <begin position="438"/>
        <end position="465"/>
    </location>
</feature>
<keyword evidence="4" id="KW-1185">Reference proteome</keyword>
<comment type="caution">
    <text evidence="3">The sequence shown here is derived from an EMBL/GenBank/DDBJ whole genome shotgun (WGS) entry which is preliminary data.</text>
</comment>
<keyword evidence="1" id="KW-0175">Coiled coil</keyword>
<gene>
    <name evidence="3" type="ORF">NOR_06905</name>
</gene>
<organism evidence="3 4">
    <name type="scientific">Metarhizium rileyi (strain RCEF 4871)</name>
    <name type="common">Nomuraea rileyi</name>
    <dbReference type="NCBI Taxonomy" id="1649241"/>
    <lineage>
        <taxon>Eukaryota</taxon>
        <taxon>Fungi</taxon>
        <taxon>Dikarya</taxon>
        <taxon>Ascomycota</taxon>
        <taxon>Pezizomycotina</taxon>
        <taxon>Sordariomycetes</taxon>
        <taxon>Hypocreomycetidae</taxon>
        <taxon>Hypocreales</taxon>
        <taxon>Clavicipitaceae</taxon>
        <taxon>Metarhizium</taxon>
    </lineage>
</organism>
<evidence type="ECO:0000256" key="1">
    <source>
        <dbReference type="SAM" id="Coils"/>
    </source>
</evidence>
<feature type="coiled-coil region" evidence="1">
    <location>
        <begin position="359"/>
        <end position="400"/>
    </location>
</feature>
<feature type="region of interest" description="Disordered" evidence="2">
    <location>
        <begin position="322"/>
        <end position="353"/>
    </location>
</feature>
<feature type="compositionally biased region" description="Polar residues" evidence="2">
    <location>
        <begin position="292"/>
        <end position="310"/>
    </location>
</feature>
<proteinExistence type="predicted"/>
<feature type="region of interest" description="Disordered" evidence="2">
    <location>
        <begin position="286"/>
        <end position="310"/>
    </location>
</feature>
<feature type="compositionally biased region" description="Basic and acidic residues" evidence="2">
    <location>
        <begin position="49"/>
        <end position="58"/>
    </location>
</feature>
<dbReference type="OrthoDB" id="3553547at2759"/>
<feature type="region of interest" description="Disordered" evidence="2">
    <location>
        <begin position="24"/>
        <end position="127"/>
    </location>
</feature>
<evidence type="ECO:0000313" key="3">
    <source>
        <dbReference type="EMBL" id="OAA37828.1"/>
    </source>
</evidence>
<feature type="compositionally biased region" description="Polar residues" evidence="2">
    <location>
        <begin position="330"/>
        <end position="353"/>
    </location>
</feature>
<sequence length="829" mass="93227">MQSGIISGVVASACPRPVDAAASEHAVQSDMTASSDQLMEKLVTTASSRDGDDLKGSDGWELDSDASTVSSRVTTPDPQPPPRSRPPLSSNTTEIPTFHVSRTPAIPIPVPGDLPPPPPPPRYRNSQYSQQVNQPHQVTQFSPTVQPASDDSTNDDTNICPQSSLVDGFRCDRAPPPPLKHPFPQPFTTLAEHCKPNWGTISLPVTQVISEFQSESSKNVLSQKYPFSSITRSTVSSMQPHPPKGSDQGLDRTLRIMPWSEKSRESSSSEYTSEEDTFAYRNARQFPPQLPAQPNNQTSSRQKRSSATNRITKWVSEYEKSQSHARLPCQDTTTSASSKYHGSEAGASQLSPASSHAVVENLWQQLKQKRAKLHEMRKQMTRRRRELRQLRLRKDEADNAFMTVVRPLLLNQRNDALSSSLGIIDSRVAVMLKLREDYHFSEANYESLELALDEEEKELSGLETRFFSLLATGQDHHAEKSLSIRKGAADVAHSVDIETPYYLMGISADKPLEDIHPLYHQLSNAVGDLENAKEEHEYLMLLSSQYEEDQLLKARIGQSMSVDAQEFFAELPEEESRMQRAISELEGKVQRLKLLCEAKGAMKKFLSIHMSYILNPGTICEGVDLEDAANILKKHTSGMHSRYSQLLAQKNHLLDGLEHLTAKQALSALSELTDDDPFKDRKQQRVAAKEYEIETLIQSYDPDSKTDLINRWILQQLRESPLNALLLESVFSSECGLKIRDHWRWQCDVLYYWWRDDTLKLGEMSYKNHVSEITEYSACQRSPQGSRAAYDGGKYAKSMRKNTTTIQKQRNVAIHLTTSHAQGTTYCLN</sequence>
<name>A0A166ZE81_METRR</name>
<accession>A0A166ZE81</accession>
<feature type="compositionally biased region" description="Pro residues" evidence="2">
    <location>
        <begin position="106"/>
        <end position="122"/>
    </location>
</feature>
<dbReference type="Proteomes" id="UP000243498">
    <property type="component" value="Unassembled WGS sequence"/>
</dbReference>
<evidence type="ECO:0000313" key="4">
    <source>
        <dbReference type="Proteomes" id="UP000243498"/>
    </source>
</evidence>
<protein>
    <submittedName>
        <fullName evidence="3">Uncharacterized protein</fullName>
    </submittedName>
</protein>
<dbReference type="STRING" id="1081105.A0A166ZE81"/>
<feature type="region of interest" description="Disordered" evidence="2">
    <location>
        <begin position="232"/>
        <end position="252"/>
    </location>
</feature>